<evidence type="ECO:0008006" key="3">
    <source>
        <dbReference type="Google" id="ProtNLM"/>
    </source>
</evidence>
<dbReference type="PANTHER" id="PTHR47331:SF5">
    <property type="entry name" value="RIBONUCLEASE H"/>
    <property type="match status" value="1"/>
</dbReference>
<keyword evidence="2" id="KW-1185">Reference proteome</keyword>
<dbReference type="AlphaFoldDB" id="A0A0C2BWX8"/>
<dbReference type="SUPFAM" id="SSF56672">
    <property type="entry name" value="DNA/RNA polymerases"/>
    <property type="match status" value="1"/>
</dbReference>
<accession>A0A0C2BWX8</accession>
<sequence>MELLVHTFGSTEPKSTFCGVTKLDIWDLQGEKHEFQLCATPMIINNGKSAQLSDEDLAYIRTHRICLSSKSHTLATRPQILLGCDQLWSLLEVPSPRHTLPSGMQLIPSKLGYLVTGKQKECFALSKNHHSTSVATINASLNFAEELECWDKYWSLDSAGIHEFNGTKDAEKAVINEQVSKFFEATIEKRKRSYYVRFPYKDNHPPLPTNKNIALKRLRSVIEMLQGKPDLLREYEKTFNDQLTKGIIEEIPNDKSAEGVILHYIPHQPVVTPAKETTKLRIVFDASAHFRGSPSLNDIIHQGPLILPELYAMLLRFRVSRYVATSDVEKAFLQVFLHEADRDATRFLWVRNTNLPIDDSNLVTYRFTRVTFGLNVSPFLLAGTIHHHLRYE</sequence>
<dbReference type="InterPro" id="IPR043502">
    <property type="entry name" value="DNA/RNA_pol_sf"/>
</dbReference>
<name>A0A0C2BWX8_9BILA</name>
<evidence type="ECO:0000313" key="2">
    <source>
        <dbReference type="Proteomes" id="UP000054047"/>
    </source>
</evidence>
<reference evidence="1 2" key="1">
    <citation type="submission" date="2013-12" db="EMBL/GenBank/DDBJ databases">
        <title>Draft genome of the parsitic nematode Ancylostoma duodenale.</title>
        <authorList>
            <person name="Mitreva M."/>
        </authorList>
    </citation>
    <scope>NUCLEOTIDE SEQUENCE [LARGE SCALE GENOMIC DNA]</scope>
    <source>
        <strain evidence="1 2">Zhejiang</strain>
    </source>
</reference>
<dbReference type="EMBL" id="KN759254">
    <property type="protein sequence ID" value="KIH48473.1"/>
    <property type="molecule type" value="Genomic_DNA"/>
</dbReference>
<protein>
    <recommendedName>
        <fullName evidence="3">Peptidase aspartic putative domain-containing protein</fullName>
    </recommendedName>
</protein>
<dbReference type="InterPro" id="IPR043128">
    <property type="entry name" value="Rev_trsase/Diguanyl_cyclase"/>
</dbReference>
<evidence type="ECO:0000313" key="1">
    <source>
        <dbReference type="EMBL" id="KIH48473.1"/>
    </source>
</evidence>
<dbReference type="Gene3D" id="3.10.10.10">
    <property type="entry name" value="HIV Type 1 Reverse Transcriptase, subunit A, domain 1"/>
    <property type="match status" value="1"/>
</dbReference>
<dbReference type="OrthoDB" id="5864674at2759"/>
<feature type="non-terminal residue" evidence="1">
    <location>
        <position position="392"/>
    </location>
</feature>
<organism evidence="1 2">
    <name type="scientific">Ancylostoma duodenale</name>
    <dbReference type="NCBI Taxonomy" id="51022"/>
    <lineage>
        <taxon>Eukaryota</taxon>
        <taxon>Metazoa</taxon>
        <taxon>Ecdysozoa</taxon>
        <taxon>Nematoda</taxon>
        <taxon>Chromadorea</taxon>
        <taxon>Rhabditida</taxon>
        <taxon>Rhabditina</taxon>
        <taxon>Rhabditomorpha</taxon>
        <taxon>Strongyloidea</taxon>
        <taxon>Ancylostomatidae</taxon>
        <taxon>Ancylostomatinae</taxon>
        <taxon>Ancylostoma</taxon>
    </lineage>
</organism>
<proteinExistence type="predicted"/>
<dbReference type="Proteomes" id="UP000054047">
    <property type="component" value="Unassembled WGS sequence"/>
</dbReference>
<dbReference type="PANTHER" id="PTHR47331">
    <property type="entry name" value="PHD-TYPE DOMAIN-CONTAINING PROTEIN"/>
    <property type="match status" value="1"/>
</dbReference>
<gene>
    <name evidence="1" type="ORF">ANCDUO_21457</name>
</gene>
<dbReference type="Gene3D" id="3.30.70.270">
    <property type="match status" value="1"/>
</dbReference>